<dbReference type="InParanoid" id="A0A7N4NWZ1"/>
<dbReference type="AlphaFoldDB" id="A0A7N4NWZ1"/>
<protein>
    <recommendedName>
        <fullName evidence="4">Immunoglobulin V-set domain-containing protein</fullName>
    </recommendedName>
</protein>
<reference evidence="2" key="2">
    <citation type="submission" date="2025-08" db="UniProtKB">
        <authorList>
            <consortium name="Ensembl"/>
        </authorList>
    </citation>
    <scope>IDENTIFICATION</scope>
</reference>
<name>A0A7N4NWZ1_SARHA</name>
<dbReference type="Ensembl" id="ENSSHAT00000032057.1">
    <property type="protein sequence ID" value="ENSSHAP00000029734.1"/>
    <property type="gene ID" value="ENSSHAG00000025945.1"/>
</dbReference>
<proteinExistence type="predicted"/>
<organism evidence="2 3">
    <name type="scientific">Sarcophilus harrisii</name>
    <name type="common">Tasmanian devil</name>
    <name type="synonym">Sarcophilus laniarius</name>
    <dbReference type="NCBI Taxonomy" id="9305"/>
    <lineage>
        <taxon>Eukaryota</taxon>
        <taxon>Metazoa</taxon>
        <taxon>Chordata</taxon>
        <taxon>Craniata</taxon>
        <taxon>Vertebrata</taxon>
        <taxon>Euteleostomi</taxon>
        <taxon>Mammalia</taxon>
        <taxon>Metatheria</taxon>
        <taxon>Dasyuromorphia</taxon>
        <taxon>Dasyuridae</taxon>
        <taxon>Sarcophilus</taxon>
    </lineage>
</organism>
<dbReference type="PANTHER" id="PTHR23268">
    <property type="entry name" value="T-CELL RECEPTOR BETA CHAIN"/>
    <property type="match status" value="1"/>
</dbReference>
<dbReference type="GO" id="GO:0005886">
    <property type="term" value="C:plasma membrane"/>
    <property type="evidence" value="ECO:0007669"/>
    <property type="project" value="TreeGrafter"/>
</dbReference>
<dbReference type="GO" id="GO:0007166">
    <property type="term" value="P:cell surface receptor signaling pathway"/>
    <property type="evidence" value="ECO:0007669"/>
    <property type="project" value="TreeGrafter"/>
</dbReference>
<keyword evidence="1" id="KW-0391">Immunity</keyword>
<evidence type="ECO:0000313" key="3">
    <source>
        <dbReference type="Proteomes" id="UP000007648"/>
    </source>
</evidence>
<dbReference type="Proteomes" id="UP000007648">
    <property type="component" value="Unassembled WGS sequence"/>
</dbReference>
<evidence type="ECO:0008006" key="4">
    <source>
        <dbReference type="Google" id="ProtNLM"/>
    </source>
</evidence>
<sequence length="87" mass="9815">MQGLNSDFSDSKASYVTRTWDMTVMYWYRQDSGSGLQLISFSLNIGFTETEVPYGYSASRTEKSFFLLTLKSTIINQTSAYFCASTA</sequence>
<keyword evidence="3" id="KW-1185">Reference proteome</keyword>
<accession>A0A7N4NWZ1</accession>
<dbReference type="SUPFAM" id="SSF48726">
    <property type="entry name" value="Immunoglobulin"/>
    <property type="match status" value="1"/>
</dbReference>
<dbReference type="InterPro" id="IPR050413">
    <property type="entry name" value="TCR_beta_variable"/>
</dbReference>
<dbReference type="PANTHER" id="PTHR23268:SF110">
    <property type="entry name" value="T CELL RECEPTOR BETA VARIABLE 27"/>
    <property type="match status" value="1"/>
</dbReference>
<dbReference type="InterPro" id="IPR013783">
    <property type="entry name" value="Ig-like_fold"/>
</dbReference>
<dbReference type="Gene3D" id="2.60.40.10">
    <property type="entry name" value="Immunoglobulins"/>
    <property type="match status" value="1"/>
</dbReference>
<evidence type="ECO:0000256" key="1">
    <source>
        <dbReference type="ARBA" id="ARBA00022859"/>
    </source>
</evidence>
<dbReference type="InterPro" id="IPR036179">
    <property type="entry name" value="Ig-like_dom_sf"/>
</dbReference>
<dbReference type="GO" id="GO:0002376">
    <property type="term" value="P:immune system process"/>
    <property type="evidence" value="ECO:0007669"/>
    <property type="project" value="UniProtKB-KW"/>
</dbReference>
<reference evidence="2 3" key="1">
    <citation type="journal article" date="2011" name="Proc. Natl. Acad. Sci. U.S.A.">
        <title>Genetic diversity and population structure of the endangered marsupial Sarcophilus harrisii (Tasmanian devil).</title>
        <authorList>
            <person name="Miller W."/>
            <person name="Hayes V.M."/>
            <person name="Ratan A."/>
            <person name="Petersen D.C."/>
            <person name="Wittekindt N.E."/>
            <person name="Miller J."/>
            <person name="Walenz B."/>
            <person name="Knight J."/>
            <person name="Qi J."/>
            <person name="Zhao F."/>
            <person name="Wang Q."/>
            <person name="Bedoya-Reina O.C."/>
            <person name="Katiyar N."/>
            <person name="Tomsho L.P."/>
            <person name="Kasson L.M."/>
            <person name="Hardie R.A."/>
            <person name="Woodbridge P."/>
            <person name="Tindall E.A."/>
            <person name="Bertelsen M.F."/>
            <person name="Dixon D."/>
            <person name="Pyecroft S."/>
            <person name="Helgen K.M."/>
            <person name="Lesk A.M."/>
            <person name="Pringle T.H."/>
            <person name="Patterson N."/>
            <person name="Zhang Y."/>
            <person name="Kreiss A."/>
            <person name="Woods G.M."/>
            <person name="Jones M.E."/>
            <person name="Schuster S.C."/>
        </authorList>
    </citation>
    <scope>NUCLEOTIDE SEQUENCE [LARGE SCALE GENOMIC DNA]</scope>
</reference>
<evidence type="ECO:0000313" key="2">
    <source>
        <dbReference type="Ensembl" id="ENSSHAP00000029734.1"/>
    </source>
</evidence>
<reference evidence="2" key="3">
    <citation type="submission" date="2025-09" db="UniProtKB">
        <authorList>
            <consortium name="Ensembl"/>
        </authorList>
    </citation>
    <scope>IDENTIFICATION</scope>
</reference>